<keyword evidence="2" id="KW-0238">DNA-binding</keyword>
<dbReference type="RefSeq" id="WP_121052824.1">
    <property type="nucleotide sequence ID" value="NZ_AP018711.1"/>
</dbReference>
<feature type="domain" description="HTH luxR-type" evidence="5">
    <location>
        <begin position="823"/>
        <end position="888"/>
    </location>
</feature>
<reference evidence="7 9" key="1">
    <citation type="submission" date="2018-06" db="EMBL/GenBank/DDBJ databases">
        <title>Complete Genome Sequence of the Microcystin-Degrading Bacterium Sphingosinicella microcystinivorans Strain B-9.</title>
        <authorList>
            <person name="Jin H."/>
            <person name="Nishizawa T."/>
            <person name="Guo Y."/>
            <person name="Nishizawa A."/>
            <person name="Park H."/>
            <person name="Kato H."/>
            <person name="Tsuji K."/>
            <person name="Harada K."/>
        </authorList>
    </citation>
    <scope>NUCLEOTIDE SEQUENCE [LARGE SCALE GENOMIC DNA]</scope>
    <source>
        <strain evidence="7 9">B9</strain>
    </source>
</reference>
<dbReference type="GO" id="GO:0003677">
    <property type="term" value="F:DNA binding"/>
    <property type="evidence" value="ECO:0007669"/>
    <property type="project" value="UniProtKB-KW"/>
</dbReference>
<keyword evidence="10" id="KW-1185">Reference proteome</keyword>
<dbReference type="InterPro" id="IPR059106">
    <property type="entry name" value="WHD_MalT"/>
</dbReference>
<keyword evidence="1" id="KW-0805">Transcription regulation</keyword>
<dbReference type="EMBL" id="AP018711">
    <property type="protein sequence ID" value="BBE35477.1"/>
    <property type="molecule type" value="Genomic_DNA"/>
</dbReference>
<dbReference type="PRINTS" id="PR00038">
    <property type="entry name" value="HTHLUXR"/>
</dbReference>
<evidence type="ECO:0000259" key="5">
    <source>
        <dbReference type="PROSITE" id="PS50043"/>
    </source>
</evidence>
<protein>
    <submittedName>
        <fullName evidence="8">ATP/maltotriose-dependent transcriptional regulator MalT</fullName>
    </submittedName>
</protein>
<feature type="coiled-coil region" evidence="4">
    <location>
        <begin position="431"/>
        <end position="465"/>
    </location>
</feature>
<dbReference type="SUPFAM" id="SSF52540">
    <property type="entry name" value="P-loop containing nucleoside triphosphate hydrolases"/>
    <property type="match status" value="1"/>
</dbReference>
<dbReference type="KEGG" id="smic:SmB9_31350"/>
<keyword evidence="4" id="KW-0175">Coiled coil</keyword>
<feature type="domain" description="NACHT" evidence="6">
    <location>
        <begin position="45"/>
        <end position="176"/>
    </location>
</feature>
<dbReference type="AlphaFoldDB" id="A0AAD1D8Q9"/>
<dbReference type="InterPro" id="IPR036388">
    <property type="entry name" value="WH-like_DNA-bd_sf"/>
</dbReference>
<dbReference type="InterPro" id="IPR000792">
    <property type="entry name" value="Tscrpt_reg_LuxR_C"/>
</dbReference>
<dbReference type="Proteomes" id="UP000276029">
    <property type="component" value="Unassembled WGS sequence"/>
</dbReference>
<name>A0AAD1D8Q9_SPHMI</name>
<dbReference type="InterPro" id="IPR027417">
    <property type="entry name" value="P-loop_NTPase"/>
</dbReference>
<dbReference type="Pfam" id="PF25873">
    <property type="entry name" value="WHD_MalT"/>
    <property type="match status" value="1"/>
</dbReference>
<evidence type="ECO:0000256" key="2">
    <source>
        <dbReference type="ARBA" id="ARBA00023125"/>
    </source>
</evidence>
<evidence type="ECO:0000259" key="6">
    <source>
        <dbReference type="PROSITE" id="PS50837"/>
    </source>
</evidence>
<reference evidence="8 10" key="2">
    <citation type="submission" date="2018-10" db="EMBL/GenBank/DDBJ databases">
        <title>Genomic Encyclopedia of Type Strains, Phase IV (KMG-IV): sequencing the most valuable type-strain genomes for metagenomic binning, comparative biology and taxonomic classification.</title>
        <authorList>
            <person name="Goeker M."/>
        </authorList>
    </citation>
    <scope>NUCLEOTIDE SEQUENCE [LARGE SCALE GENOMIC DNA]</scope>
    <source>
        <strain evidence="8 10">DSM 19791</strain>
    </source>
</reference>
<dbReference type="EMBL" id="RBWX01000010">
    <property type="protein sequence ID" value="RKS86421.1"/>
    <property type="molecule type" value="Genomic_DNA"/>
</dbReference>
<evidence type="ECO:0000313" key="8">
    <source>
        <dbReference type="EMBL" id="RKS86421.1"/>
    </source>
</evidence>
<dbReference type="CDD" id="cd06170">
    <property type="entry name" value="LuxR_C_like"/>
    <property type="match status" value="1"/>
</dbReference>
<dbReference type="GO" id="GO:0006355">
    <property type="term" value="P:regulation of DNA-templated transcription"/>
    <property type="evidence" value="ECO:0007669"/>
    <property type="project" value="InterPro"/>
</dbReference>
<dbReference type="Gene3D" id="3.40.50.300">
    <property type="entry name" value="P-loop containing nucleotide triphosphate hydrolases"/>
    <property type="match status" value="1"/>
</dbReference>
<dbReference type="SMART" id="SM00421">
    <property type="entry name" value="HTH_LUXR"/>
    <property type="match status" value="1"/>
</dbReference>
<evidence type="ECO:0000313" key="9">
    <source>
        <dbReference type="Proteomes" id="UP000275727"/>
    </source>
</evidence>
<evidence type="ECO:0000313" key="10">
    <source>
        <dbReference type="Proteomes" id="UP000276029"/>
    </source>
</evidence>
<dbReference type="Pfam" id="PF00196">
    <property type="entry name" value="GerE"/>
    <property type="match status" value="1"/>
</dbReference>
<dbReference type="PANTHER" id="PTHR44688:SF16">
    <property type="entry name" value="DNA-BINDING TRANSCRIPTIONAL ACTIVATOR DEVR_DOSR"/>
    <property type="match status" value="1"/>
</dbReference>
<gene>
    <name evidence="8" type="ORF">DFR51_3127</name>
    <name evidence="7" type="ORF">SmB9_31350</name>
</gene>
<keyword evidence="3" id="KW-0804">Transcription</keyword>
<evidence type="ECO:0000256" key="1">
    <source>
        <dbReference type="ARBA" id="ARBA00023015"/>
    </source>
</evidence>
<organism evidence="7 9">
    <name type="scientific">Sphingosinicella microcystinivorans</name>
    <dbReference type="NCBI Taxonomy" id="335406"/>
    <lineage>
        <taxon>Bacteria</taxon>
        <taxon>Pseudomonadati</taxon>
        <taxon>Pseudomonadota</taxon>
        <taxon>Alphaproteobacteria</taxon>
        <taxon>Sphingomonadales</taxon>
        <taxon>Sphingosinicellaceae</taxon>
        <taxon>Sphingosinicella</taxon>
    </lineage>
</organism>
<dbReference type="Gene3D" id="1.10.10.10">
    <property type="entry name" value="Winged helix-like DNA-binding domain superfamily/Winged helix DNA-binding domain"/>
    <property type="match status" value="1"/>
</dbReference>
<dbReference type="SUPFAM" id="SSF46894">
    <property type="entry name" value="C-terminal effector domain of the bipartite response regulators"/>
    <property type="match status" value="1"/>
</dbReference>
<evidence type="ECO:0000256" key="3">
    <source>
        <dbReference type="ARBA" id="ARBA00023163"/>
    </source>
</evidence>
<proteinExistence type="predicted"/>
<sequence length="895" mass="97489">MPVDHSLEADTAALPHRFGPVRGDVPLVRRQLLLRELTEASLLRQLTIVRGPAGSGKTVLLTQWADLLRQMERPAAWLTLDASDRAPALLIAAIAEALAHAGYDDLAEAFAAIAPGLSPDAPEASARRLAAAVNRSARKPILILDGCEAIDTPEACGFLASLLLHSPALRLVLSSRRRPQLPLGALRARNQLLEIGPGDLAFTPAEIHALLSNQVPELYTRRLHASTSGSAVAVAFARRSLDHTPRPGHDCGTWQDWLGDYFRDEVLSTLDPDLRAAMSRLVVVERFDLSLAEALVGNVALSLVEKLYHDEGLLLRDLYTQEFHFPEMLRRFLDDRLALMDAKERAALHARAADWFADRGLFQEALRHAIEAGERERALALIEQVGATTVVTRQGIAAARLMLDSIGIAADPRCPSAQLSLAVVSAHEGRIVDAVERLQSVRLQLENAETAIDTALIERQFLIAEGFVNGFLDQRASAEDEAALERYIAEASPSDHHGRAQVHILRSWNSYCGGDLVKAERAAVEAAIDYAGTESVFGALFMHVHRMLAQFWRNDLEGALAESALGEKMVRLFFPEDQRLRVLTEMLRTSIQFELGKPDLHANPLDLAAMVGAVEAWVEVQLWAHRYAARAAAAANRLDEARAILANGVEVSERLQTPRLAWNMGLTGALIEARSGAVDKAWRDVEALGLPGGAFLGGAGVPLTWQERIGGLLALAELQTSARSLDEAAHWLRVAEEEVGRTSALRFATEIDIAWARIHHAEAKPALVRAKLQAACGHCQGLLPARLFVEAGAALQPYLAELPGWSTPDPQRGDIPLAGTDPALASSDPLTARERQILHFMGEGHPNKVTAHRLGLSEATIKFHLRNIYRKLSAQNRTQALARYRALVGATPVGG</sequence>
<dbReference type="PANTHER" id="PTHR44688">
    <property type="entry name" value="DNA-BINDING TRANSCRIPTIONAL ACTIVATOR DEVR_DOSR"/>
    <property type="match status" value="1"/>
</dbReference>
<dbReference type="Proteomes" id="UP000275727">
    <property type="component" value="Chromosome"/>
</dbReference>
<accession>A0AAD1D8Q9</accession>
<dbReference type="InterPro" id="IPR007111">
    <property type="entry name" value="NACHT_NTPase"/>
</dbReference>
<dbReference type="PROSITE" id="PS50043">
    <property type="entry name" value="HTH_LUXR_2"/>
    <property type="match status" value="1"/>
</dbReference>
<evidence type="ECO:0000313" key="7">
    <source>
        <dbReference type="EMBL" id="BBE35477.1"/>
    </source>
</evidence>
<dbReference type="PROSITE" id="PS50837">
    <property type="entry name" value="NACHT"/>
    <property type="match status" value="1"/>
</dbReference>
<dbReference type="InterPro" id="IPR016032">
    <property type="entry name" value="Sig_transdc_resp-reg_C-effctor"/>
</dbReference>
<evidence type="ECO:0000256" key="4">
    <source>
        <dbReference type="SAM" id="Coils"/>
    </source>
</evidence>